<dbReference type="InterPro" id="IPR000157">
    <property type="entry name" value="TIR_dom"/>
</dbReference>
<dbReference type="GO" id="GO:0035556">
    <property type="term" value="P:intracellular signal transduction"/>
    <property type="evidence" value="ECO:0007669"/>
    <property type="project" value="InterPro"/>
</dbReference>
<gene>
    <name evidence="5" type="ORF">OKA104_LOCUS24349</name>
    <name evidence="4" type="ORF">VCS650_LOCUS24625</name>
</gene>
<sequence>MGCGASNNVVADDSQHVPNAAVKSTSSRSLQEDQRKQQTTERVSAAPQASTTASTSNTMNVLISCHTNQQEIAEQIKSNLSKHRFTCYIINETTPESIVARANLIRWCNVFIVNISRMYQQTAFCMETINYAKDVRKPVIAIYAESNFQPYGALGAISSSAIQSIVLTNDGVSENIIAQLSNAISSQENKKNTGKNVTDPEKMKTDNNSVNLIYNDKPCTVLICTTNEGLPVAKLIYNEFSAKNLNALVENLSDANATCSVRQCTVFIPILSAGFEKQPACRIAFEEARLLQIPIIPVMSAIDWKPQDWLGITVAGATYFRIYTQVSAYKPLYDSNRITDLRVAVEIACQPRPSQAEREQTEMKILKEKIEECKSKLQTWPPSRKVRTINSTTDRQPVRVAIAEPNATLAFNHIHHTITRMDIKAPPPILDEYGLPKRVQLDCMISYQWGNQTFVRTVYEDMLMREVRAWFDIWGSMQGNTNDAMATGVECAKVMLVFLSKSYVESTNCQLEFRYAVKRGKAFVIIRTQPNIQMEQWMTEAIQGFPQYNAFSYDDLERPINGVPTIDAIVQAIRTLAQAQPTETIDDCSAELFELRSLLDDARDALYNDAGQTRYKTCTRCNQQFDEFTKGGCKKHRAYYMGGTILEGRWVCCRQQAKDSPGCEPCDHTDAVRVYTQNPDYGTWTWEPA</sequence>
<dbReference type="Gene3D" id="3.40.50.10140">
    <property type="entry name" value="Toll/interleukin-1 receptor homology (TIR) domain"/>
    <property type="match status" value="1"/>
</dbReference>
<evidence type="ECO:0000313" key="6">
    <source>
        <dbReference type="Proteomes" id="UP000663891"/>
    </source>
</evidence>
<dbReference type="InterPro" id="IPR035897">
    <property type="entry name" value="Toll_tir_struct_dom_sf"/>
</dbReference>
<evidence type="ECO:0000259" key="3">
    <source>
        <dbReference type="Pfam" id="PF13676"/>
    </source>
</evidence>
<evidence type="ECO:0000256" key="1">
    <source>
        <dbReference type="PROSITE-ProRule" id="PRU00432"/>
    </source>
</evidence>
<evidence type="ECO:0000256" key="2">
    <source>
        <dbReference type="SAM" id="MobiDB-lite"/>
    </source>
</evidence>
<feature type="compositionally biased region" description="Low complexity" evidence="2">
    <location>
        <begin position="44"/>
        <end position="55"/>
    </location>
</feature>
<dbReference type="Proteomes" id="UP000663891">
    <property type="component" value="Unassembled WGS sequence"/>
</dbReference>
<dbReference type="GO" id="GO:0008270">
    <property type="term" value="F:zinc ion binding"/>
    <property type="evidence" value="ECO:0007669"/>
    <property type="project" value="UniProtKB-KW"/>
</dbReference>
<evidence type="ECO:0000313" key="5">
    <source>
        <dbReference type="EMBL" id="CAF3904092.1"/>
    </source>
</evidence>
<keyword evidence="1" id="KW-0863">Zinc-finger</keyword>
<evidence type="ECO:0000313" key="4">
    <source>
        <dbReference type="EMBL" id="CAF1183428.1"/>
    </source>
</evidence>
<dbReference type="OrthoDB" id="2148946at2759"/>
<proteinExistence type="predicted"/>
<feature type="region of interest" description="Disordered" evidence="2">
    <location>
        <begin position="1"/>
        <end position="55"/>
    </location>
</feature>
<accession>A0A814V513</accession>
<dbReference type="EMBL" id="CAJOAY010001937">
    <property type="protein sequence ID" value="CAF3904092.1"/>
    <property type="molecule type" value="Genomic_DNA"/>
</dbReference>
<dbReference type="EMBL" id="CAJNON010000305">
    <property type="protein sequence ID" value="CAF1183428.1"/>
    <property type="molecule type" value="Genomic_DNA"/>
</dbReference>
<dbReference type="InterPro" id="IPR001562">
    <property type="entry name" value="Znf_Btk_motif"/>
</dbReference>
<name>A0A814V513_9BILA</name>
<dbReference type="PANTHER" id="PTHR46270:SF6">
    <property type="entry name" value="TIR DOMAIN-CONTAINING PROTEIN"/>
    <property type="match status" value="1"/>
</dbReference>
<feature type="domain" description="TIR" evidence="3">
    <location>
        <begin position="444"/>
        <end position="530"/>
    </location>
</feature>
<organism evidence="4 6">
    <name type="scientific">Adineta steineri</name>
    <dbReference type="NCBI Taxonomy" id="433720"/>
    <lineage>
        <taxon>Eukaryota</taxon>
        <taxon>Metazoa</taxon>
        <taxon>Spiralia</taxon>
        <taxon>Gnathifera</taxon>
        <taxon>Rotifera</taxon>
        <taxon>Eurotatoria</taxon>
        <taxon>Bdelloidea</taxon>
        <taxon>Adinetida</taxon>
        <taxon>Adinetidae</taxon>
        <taxon>Adineta</taxon>
    </lineage>
</organism>
<feature type="compositionally biased region" description="Basic and acidic residues" evidence="2">
    <location>
        <begin position="30"/>
        <end position="39"/>
    </location>
</feature>
<dbReference type="Pfam" id="PF13676">
    <property type="entry name" value="TIR_2"/>
    <property type="match status" value="1"/>
</dbReference>
<dbReference type="Pfam" id="PF00779">
    <property type="entry name" value="BTK"/>
    <property type="match status" value="1"/>
</dbReference>
<reference evidence="4" key="1">
    <citation type="submission" date="2021-02" db="EMBL/GenBank/DDBJ databases">
        <authorList>
            <person name="Nowell W R."/>
        </authorList>
    </citation>
    <scope>NUCLEOTIDE SEQUENCE</scope>
</reference>
<keyword evidence="1" id="KW-0479">Metal-binding</keyword>
<dbReference type="AlphaFoldDB" id="A0A814V513"/>
<dbReference type="PANTHER" id="PTHR46270">
    <property type="entry name" value="ARMADILLO-TYPE FOLD-RELATED"/>
    <property type="match status" value="1"/>
</dbReference>
<protein>
    <recommendedName>
        <fullName evidence="3">TIR domain-containing protein</fullName>
    </recommendedName>
</protein>
<dbReference type="PROSITE" id="PS51113">
    <property type="entry name" value="ZF_BTK"/>
    <property type="match status" value="1"/>
</dbReference>
<dbReference type="SUPFAM" id="SSF52200">
    <property type="entry name" value="Toll/Interleukin receptor TIR domain"/>
    <property type="match status" value="1"/>
</dbReference>
<dbReference type="Proteomes" id="UP000663881">
    <property type="component" value="Unassembled WGS sequence"/>
</dbReference>
<keyword evidence="1" id="KW-0862">Zinc</keyword>
<comment type="caution">
    <text evidence="4">The sequence shown here is derived from an EMBL/GenBank/DDBJ whole genome shotgun (WGS) entry which is preliminary data.</text>
</comment>